<feature type="region of interest" description="Disordered" evidence="1">
    <location>
        <begin position="33"/>
        <end position="54"/>
    </location>
</feature>
<keyword evidence="3" id="KW-1185">Reference proteome</keyword>
<gene>
    <name evidence="2" type="ORF">Adt_23347</name>
</gene>
<reference evidence="3" key="1">
    <citation type="submission" date="2024-07" db="EMBL/GenBank/DDBJ databases">
        <title>Two chromosome-level genome assemblies of Korean endemic species Abeliophyllum distichum and Forsythia ovata (Oleaceae).</title>
        <authorList>
            <person name="Jang H."/>
        </authorList>
    </citation>
    <scope>NUCLEOTIDE SEQUENCE [LARGE SCALE GENOMIC DNA]</scope>
</reference>
<evidence type="ECO:0000256" key="1">
    <source>
        <dbReference type="SAM" id="MobiDB-lite"/>
    </source>
</evidence>
<protein>
    <submittedName>
        <fullName evidence="2">Uncharacterized protein</fullName>
    </submittedName>
</protein>
<dbReference type="AlphaFoldDB" id="A0ABD1SDM0"/>
<comment type="caution">
    <text evidence="2">The sequence shown here is derived from an EMBL/GenBank/DDBJ whole genome shotgun (WGS) entry which is preliminary data.</text>
</comment>
<feature type="compositionally biased region" description="Polar residues" evidence="1">
    <location>
        <begin position="36"/>
        <end position="45"/>
    </location>
</feature>
<evidence type="ECO:0000313" key="2">
    <source>
        <dbReference type="EMBL" id="KAL2497797.1"/>
    </source>
</evidence>
<organism evidence="2 3">
    <name type="scientific">Abeliophyllum distichum</name>
    <dbReference type="NCBI Taxonomy" id="126358"/>
    <lineage>
        <taxon>Eukaryota</taxon>
        <taxon>Viridiplantae</taxon>
        <taxon>Streptophyta</taxon>
        <taxon>Embryophyta</taxon>
        <taxon>Tracheophyta</taxon>
        <taxon>Spermatophyta</taxon>
        <taxon>Magnoliopsida</taxon>
        <taxon>eudicotyledons</taxon>
        <taxon>Gunneridae</taxon>
        <taxon>Pentapetalae</taxon>
        <taxon>asterids</taxon>
        <taxon>lamiids</taxon>
        <taxon>Lamiales</taxon>
        <taxon>Oleaceae</taxon>
        <taxon>Forsythieae</taxon>
        <taxon>Abeliophyllum</taxon>
    </lineage>
</organism>
<evidence type="ECO:0000313" key="3">
    <source>
        <dbReference type="Proteomes" id="UP001604336"/>
    </source>
</evidence>
<dbReference type="PANTHER" id="PTHR33240:SF8">
    <property type="entry name" value="OS03G0439900 PROTEIN"/>
    <property type="match status" value="1"/>
</dbReference>
<dbReference type="Proteomes" id="UP001604336">
    <property type="component" value="Unassembled WGS sequence"/>
</dbReference>
<dbReference type="PANTHER" id="PTHR33240">
    <property type="entry name" value="OS08G0508500 PROTEIN"/>
    <property type="match status" value="1"/>
</dbReference>
<sequence>MASNYLLANKFKNKEHDEEITKENQEEAYTLECGEGTSTGNQFTHGNDEEEDDWMTDTDEDIDLEAERMVRIISYNNLLKQLYQEGNPVVDLLGDTFGRSFDYYVLYKTLKRKKRVPCTKKYGPPLEIVPPPTGCEEFSEDFMQIKEVKEVKNMEILQVNVSSKDKLEKDKKKVEIASKEKVIFNKPSLNLTKHLRPLYVKALVNGIPMAKVFINNGVSINTIPYKMLINDAKYDDDMILTEVILTSFNGRTTSAKGVMPLDITVESATRTTVFFMINGPTSYNVLLLNCLAKLS</sequence>
<accession>A0ABD1SDM0</accession>
<dbReference type="EMBL" id="JBFOLK010000007">
    <property type="protein sequence ID" value="KAL2497797.1"/>
    <property type="molecule type" value="Genomic_DNA"/>
</dbReference>
<proteinExistence type="predicted"/>
<name>A0ABD1SDM0_9LAMI</name>